<comment type="similarity">
    <text evidence="1">Belongs to the cytochrome P450 family.</text>
</comment>
<evidence type="ECO:0000313" key="3">
    <source>
        <dbReference type="EMBL" id="PGG95524.1"/>
    </source>
</evidence>
<dbReference type="SUPFAM" id="SSF48264">
    <property type="entry name" value="Cytochrome P450"/>
    <property type="match status" value="1"/>
</dbReference>
<dbReference type="AlphaFoldDB" id="A0A2B7WG18"/>
<dbReference type="GO" id="GO:0005506">
    <property type="term" value="F:iron ion binding"/>
    <property type="evidence" value="ECO:0007669"/>
    <property type="project" value="InterPro"/>
</dbReference>
<dbReference type="Proteomes" id="UP000223968">
    <property type="component" value="Unassembled WGS sequence"/>
</dbReference>
<dbReference type="PANTHER" id="PTHR24305">
    <property type="entry name" value="CYTOCHROME P450"/>
    <property type="match status" value="1"/>
</dbReference>
<dbReference type="STRING" id="1447875.A0A2B7WG18"/>
<dbReference type="EMBL" id="PDNB01000336">
    <property type="protein sequence ID" value="PGG95524.1"/>
    <property type="molecule type" value="Genomic_DNA"/>
</dbReference>
<dbReference type="InterPro" id="IPR036396">
    <property type="entry name" value="Cyt_P450_sf"/>
</dbReference>
<dbReference type="GO" id="GO:0016705">
    <property type="term" value="F:oxidoreductase activity, acting on paired donors, with incorporation or reduction of molecular oxygen"/>
    <property type="evidence" value="ECO:0007669"/>
    <property type="project" value="InterPro"/>
</dbReference>
<evidence type="ECO:0008006" key="5">
    <source>
        <dbReference type="Google" id="ProtNLM"/>
    </source>
</evidence>
<reference evidence="3 4" key="1">
    <citation type="submission" date="2017-10" db="EMBL/GenBank/DDBJ databases">
        <title>Comparative genomics in systemic dimorphic fungi from Ajellomycetaceae.</title>
        <authorList>
            <person name="Munoz J.F."/>
            <person name="Mcewen J.G."/>
            <person name="Clay O.K."/>
            <person name="Cuomo C.A."/>
        </authorList>
    </citation>
    <scope>NUCLEOTIDE SEQUENCE [LARGE SCALE GENOMIC DNA]</scope>
    <source>
        <strain evidence="3 4">UAMH5409</strain>
    </source>
</reference>
<dbReference type="InterPro" id="IPR002401">
    <property type="entry name" value="Cyt_P450_E_grp-I"/>
</dbReference>
<protein>
    <recommendedName>
        <fullName evidence="5">Cytochrome P450</fullName>
    </recommendedName>
</protein>
<proteinExistence type="inferred from homology"/>
<evidence type="ECO:0000256" key="2">
    <source>
        <dbReference type="ARBA" id="ARBA00023002"/>
    </source>
</evidence>
<dbReference type="PANTHER" id="PTHR24305:SF96">
    <property type="entry name" value="CYTOCHROME P450 MONOOXYGENASE STCB-RELATED"/>
    <property type="match status" value="1"/>
</dbReference>
<dbReference type="PRINTS" id="PR00463">
    <property type="entry name" value="EP450I"/>
</dbReference>
<comment type="caution">
    <text evidence="3">The sequence shown here is derived from an EMBL/GenBank/DDBJ whole genome shotgun (WGS) entry which is preliminary data.</text>
</comment>
<name>A0A2B7WG18_9EURO</name>
<dbReference type="GO" id="GO:0020037">
    <property type="term" value="F:heme binding"/>
    <property type="evidence" value="ECO:0007669"/>
    <property type="project" value="InterPro"/>
</dbReference>
<keyword evidence="4" id="KW-1185">Reference proteome</keyword>
<dbReference type="OrthoDB" id="1470350at2759"/>
<feature type="non-terminal residue" evidence="3">
    <location>
        <position position="405"/>
    </location>
</feature>
<keyword evidence="2" id="KW-0560">Oxidoreductase</keyword>
<dbReference type="Pfam" id="PF00067">
    <property type="entry name" value="p450"/>
    <property type="match status" value="1"/>
</dbReference>
<evidence type="ECO:0000313" key="4">
    <source>
        <dbReference type="Proteomes" id="UP000223968"/>
    </source>
</evidence>
<dbReference type="InterPro" id="IPR050121">
    <property type="entry name" value="Cytochrome_P450_monoxygenase"/>
</dbReference>
<evidence type="ECO:0000256" key="1">
    <source>
        <dbReference type="ARBA" id="ARBA00010617"/>
    </source>
</evidence>
<dbReference type="Gene3D" id="1.10.630.10">
    <property type="entry name" value="Cytochrome P450"/>
    <property type="match status" value="1"/>
</dbReference>
<sequence>MGVPWNLLVPILGTLILAKFLHTYFSSPLSSLPGPWYTKFTSWVVDYHWIRGRRALYVHALHCKYGVAVRLSPSEVSFMDLGAAKEIYRTGGGFMKSPWYQKLATNGVVNIFSASDKAFHSGRRRLLAGPLSETSLRHVEPLVDSRVRVTIDKMRQEMESRGAADVLKWWLFMATDIIGELSFGESFRMLELGKKNQYIIDIQRAAVFGSLRTTFPLTYKLAGYLNISLFREAHQAGRRIASYAQQSIQRYKSMVTSNPTNSKPTLFNKLFNAKVSTGNLLLSDEDIKREAQSFIIAGSDTTANTLAYLVWAVCRDSEVQERLVNELQTLLPRDDFTHEDLRSLRYLDRVINETLRLYSAAPSALPRVVPPSGARIAGHLVPGGTTVSAQAWSLHRDPSIFPNPE</sequence>
<gene>
    <name evidence="3" type="ORF">AJ79_10005</name>
</gene>
<dbReference type="GO" id="GO:0004497">
    <property type="term" value="F:monooxygenase activity"/>
    <property type="evidence" value="ECO:0007669"/>
    <property type="project" value="InterPro"/>
</dbReference>
<dbReference type="InterPro" id="IPR001128">
    <property type="entry name" value="Cyt_P450"/>
</dbReference>
<organism evidence="3 4">
    <name type="scientific">Helicocarpus griseus UAMH5409</name>
    <dbReference type="NCBI Taxonomy" id="1447875"/>
    <lineage>
        <taxon>Eukaryota</taxon>
        <taxon>Fungi</taxon>
        <taxon>Dikarya</taxon>
        <taxon>Ascomycota</taxon>
        <taxon>Pezizomycotina</taxon>
        <taxon>Eurotiomycetes</taxon>
        <taxon>Eurotiomycetidae</taxon>
        <taxon>Onygenales</taxon>
        <taxon>Ajellomycetaceae</taxon>
        <taxon>Helicocarpus</taxon>
    </lineage>
</organism>
<accession>A0A2B7WG18</accession>